<dbReference type="PANTHER" id="PTHR43280">
    <property type="entry name" value="ARAC-FAMILY TRANSCRIPTIONAL REGULATOR"/>
    <property type="match status" value="1"/>
</dbReference>
<evidence type="ECO:0000256" key="2">
    <source>
        <dbReference type="ARBA" id="ARBA00023125"/>
    </source>
</evidence>
<reference evidence="5 6" key="1">
    <citation type="submission" date="2020-08" db="EMBL/GenBank/DDBJ databases">
        <title>A Genomic Blueprint of the Chicken Gut Microbiome.</title>
        <authorList>
            <person name="Gilroy R."/>
            <person name="Ravi A."/>
            <person name="Getino M."/>
            <person name="Pursley I."/>
            <person name="Horton D.L."/>
            <person name="Alikhan N.-F."/>
            <person name="Baker D."/>
            <person name="Gharbi K."/>
            <person name="Hall N."/>
            <person name="Watson M."/>
            <person name="Adriaenssens E.M."/>
            <person name="Foster-Nyarko E."/>
            <person name="Jarju S."/>
            <person name="Secka A."/>
            <person name="Antonio M."/>
            <person name="Oren A."/>
            <person name="Chaudhuri R."/>
            <person name="La Ragione R.M."/>
            <person name="Hildebrand F."/>
            <person name="Pallen M.J."/>
        </authorList>
    </citation>
    <scope>NUCLEOTIDE SEQUENCE [LARGE SCALE GENOMIC DNA]</scope>
    <source>
        <strain evidence="5 6">Sa1CVN1</strain>
    </source>
</reference>
<evidence type="ECO:0000313" key="6">
    <source>
        <dbReference type="Proteomes" id="UP000620874"/>
    </source>
</evidence>
<feature type="domain" description="HTH araC/xylS-type" evidence="4">
    <location>
        <begin position="191"/>
        <end position="289"/>
    </location>
</feature>
<dbReference type="SUPFAM" id="SSF51215">
    <property type="entry name" value="Regulatory protein AraC"/>
    <property type="match status" value="1"/>
</dbReference>
<dbReference type="InterPro" id="IPR020449">
    <property type="entry name" value="Tscrpt_reg_AraC-type_HTH"/>
</dbReference>
<dbReference type="InterPro" id="IPR009057">
    <property type="entry name" value="Homeodomain-like_sf"/>
</dbReference>
<keyword evidence="1" id="KW-0805">Transcription regulation</keyword>
<dbReference type="PANTHER" id="PTHR43280:SF32">
    <property type="entry name" value="TRANSCRIPTIONAL REGULATORY PROTEIN"/>
    <property type="match status" value="1"/>
</dbReference>
<evidence type="ECO:0000256" key="3">
    <source>
        <dbReference type="ARBA" id="ARBA00023163"/>
    </source>
</evidence>
<keyword evidence="2" id="KW-0238">DNA-binding</keyword>
<accession>A0ABR8Y7P4</accession>
<dbReference type="EMBL" id="JACSPP010000016">
    <property type="protein sequence ID" value="MBD8040202.1"/>
    <property type="molecule type" value="Genomic_DNA"/>
</dbReference>
<evidence type="ECO:0000259" key="4">
    <source>
        <dbReference type="PROSITE" id="PS01124"/>
    </source>
</evidence>
<sequence>MKQNKPTFADSATGILQLPSEEPFVVGMNVSVPSPEFQLQKLEHFTLVFVNQGTAQVEIDFRLFRIKQGDMLVLATAQFFQCIEATPDLNLSYVTFTHDIYHEVTLVFDTPFFAFLKEYPCLSVSGEENVRHLNHMLHALADIYQERDHTFRLPMFRNLVQNFLMNLYDKVKGQFLNHDIAHTSQQEELLGKFIVLVFQHSGNRREVQFYADSLSITTRYLSSVVKSLTGNTPKDIIDTRCIQEIKMQLRTTRDSMQEIAFRLDFPDQSFFNRYFKKHTGITPLEYRRSRGSLLVSF</sequence>
<dbReference type="InterPro" id="IPR018060">
    <property type="entry name" value="HTH_AraC"/>
</dbReference>
<evidence type="ECO:0000313" key="5">
    <source>
        <dbReference type="EMBL" id="MBD8040202.1"/>
    </source>
</evidence>
<dbReference type="InterPro" id="IPR037923">
    <property type="entry name" value="HTH-like"/>
</dbReference>
<dbReference type="Pfam" id="PF12833">
    <property type="entry name" value="HTH_18"/>
    <property type="match status" value="1"/>
</dbReference>
<protein>
    <submittedName>
        <fullName evidence="5">AraC family transcriptional regulator</fullName>
    </submittedName>
</protein>
<dbReference type="SUPFAM" id="SSF46689">
    <property type="entry name" value="Homeodomain-like"/>
    <property type="match status" value="1"/>
</dbReference>
<comment type="caution">
    <text evidence="5">The sequence shown here is derived from an EMBL/GenBank/DDBJ whole genome shotgun (WGS) entry which is preliminary data.</text>
</comment>
<dbReference type="RefSeq" id="WP_191763639.1">
    <property type="nucleotide sequence ID" value="NZ_JACSPP010000016.1"/>
</dbReference>
<evidence type="ECO:0000256" key="1">
    <source>
        <dbReference type="ARBA" id="ARBA00023015"/>
    </source>
</evidence>
<proteinExistence type="predicted"/>
<dbReference type="SMART" id="SM00342">
    <property type="entry name" value="HTH_ARAC"/>
    <property type="match status" value="1"/>
</dbReference>
<keyword evidence="3" id="KW-0804">Transcription</keyword>
<dbReference type="PROSITE" id="PS01124">
    <property type="entry name" value="HTH_ARAC_FAMILY_2"/>
    <property type="match status" value="1"/>
</dbReference>
<dbReference type="Proteomes" id="UP000620874">
    <property type="component" value="Unassembled WGS sequence"/>
</dbReference>
<keyword evidence="6" id="KW-1185">Reference proteome</keyword>
<gene>
    <name evidence="5" type="ORF">H9625_07040</name>
</gene>
<name>A0ABR8Y7P4_9BACT</name>
<organism evidence="5 6">
    <name type="scientific">Phocaeicola intestinalis</name>
    <dbReference type="NCBI Taxonomy" id="2762212"/>
    <lineage>
        <taxon>Bacteria</taxon>
        <taxon>Pseudomonadati</taxon>
        <taxon>Bacteroidota</taxon>
        <taxon>Bacteroidia</taxon>
        <taxon>Bacteroidales</taxon>
        <taxon>Bacteroidaceae</taxon>
        <taxon>Phocaeicola</taxon>
    </lineage>
</organism>
<dbReference type="Gene3D" id="1.10.10.60">
    <property type="entry name" value="Homeodomain-like"/>
    <property type="match status" value="1"/>
</dbReference>
<dbReference type="PRINTS" id="PR00032">
    <property type="entry name" value="HTHARAC"/>
</dbReference>